<feature type="compositionally biased region" description="Low complexity" evidence="1">
    <location>
        <begin position="57"/>
        <end position="69"/>
    </location>
</feature>
<dbReference type="GeneID" id="5489354"/>
<dbReference type="RefSeq" id="XP_001593278.1">
    <property type="nucleotide sequence ID" value="XM_001593228.1"/>
</dbReference>
<sequence>MEKPINTGIHQPEEWEDYKENTGVINPFHDVDQEDTLFHRCASSASITTPLPRSIGSSNYSTTSLSSPSPNFPINSHLNQTNSHLPSPSPTPTPSYKLHDPLLTTISPSHSITSPTQPKTKTNPNPNSNPKTTRIPRLPSRGIPHINPSTQKNWQPILQSYLSYSFLNPDILEEALETPKNGVTSVGTTRRICMDGNAGMAKLGEMVMRLVLREQFYLFSIPHAQAAQITNRVLSRHSLNAYPTIASCIRPQPYIPVSFRNIIELVKEDTREDSTRAISRAVKAVIGAVYLDGGIENAKKVMENLQMGIKLPPGSRDEAAAIAMSYTTT</sequence>
<feature type="compositionally biased region" description="Low complexity" evidence="1">
    <location>
        <begin position="104"/>
        <end position="133"/>
    </location>
</feature>
<dbReference type="InParanoid" id="A7ELK3"/>
<name>A7ELK3_SCLS1</name>
<accession>A7ELK3</accession>
<reference evidence="4" key="1">
    <citation type="journal article" date="2011" name="PLoS Genet.">
        <title>Genomic analysis of the necrotrophic fungal pathogens Sclerotinia sclerotiorum and Botrytis cinerea.</title>
        <authorList>
            <person name="Amselem J."/>
            <person name="Cuomo C.A."/>
            <person name="van Kan J.A."/>
            <person name="Viaud M."/>
            <person name="Benito E.P."/>
            <person name="Couloux A."/>
            <person name="Coutinho P.M."/>
            <person name="de Vries R.P."/>
            <person name="Dyer P.S."/>
            <person name="Fillinger S."/>
            <person name="Fournier E."/>
            <person name="Gout L."/>
            <person name="Hahn M."/>
            <person name="Kohn L."/>
            <person name="Lapalu N."/>
            <person name="Plummer K.M."/>
            <person name="Pradier J.M."/>
            <person name="Quevillon E."/>
            <person name="Sharon A."/>
            <person name="Simon A."/>
            <person name="ten Have A."/>
            <person name="Tudzynski B."/>
            <person name="Tudzynski P."/>
            <person name="Wincker P."/>
            <person name="Andrew M."/>
            <person name="Anthouard V."/>
            <person name="Beever R.E."/>
            <person name="Beffa R."/>
            <person name="Benoit I."/>
            <person name="Bouzid O."/>
            <person name="Brault B."/>
            <person name="Chen Z."/>
            <person name="Choquer M."/>
            <person name="Collemare J."/>
            <person name="Cotton P."/>
            <person name="Danchin E.G."/>
            <person name="Da Silva C."/>
            <person name="Gautier A."/>
            <person name="Giraud C."/>
            <person name="Giraud T."/>
            <person name="Gonzalez C."/>
            <person name="Grossetete S."/>
            <person name="Guldener U."/>
            <person name="Henrissat B."/>
            <person name="Howlett B.J."/>
            <person name="Kodira C."/>
            <person name="Kretschmer M."/>
            <person name="Lappartient A."/>
            <person name="Leroch M."/>
            <person name="Levis C."/>
            <person name="Mauceli E."/>
            <person name="Neuveglise C."/>
            <person name="Oeser B."/>
            <person name="Pearson M."/>
            <person name="Poulain J."/>
            <person name="Poussereau N."/>
            <person name="Quesneville H."/>
            <person name="Rascle C."/>
            <person name="Schumacher J."/>
            <person name="Segurens B."/>
            <person name="Sexton A."/>
            <person name="Silva E."/>
            <person name="Sirven C."/>
            <person name="Soanes D.M."/>
            <person name="Talbot N.J."/>
            <person name="Templeton M."/>
            <person name="Yandava C."/>
            <person name="Yarden O."/>
            <person name="Zeng Q."/>
            <person name="Rollins J.A."/>
            <person name="Lebrun M.H."/>
            <person name="Dickman M."/>
        </authorList>
    </citation>
    <scope>NUCLEOTIDE SEQUENCE [LARGE SCALE GENOMIC DNA]</scope>
    <source>
        <strain evidence="4">ATCC 18683 / 1980 / Ss-1</strain>
    </source>
</reference>
<dbReference type="KEGG" id="ssl:SS1G_06200"/>
<dbReference type="InterPro" id="IPR000999">
    <property type="entry name" value="RNase_III_dom"/>
</dbReference>
<dbReference type="SUPFAM" id="SSF69065">
    <property type="entry name" value="RNase III domain-like"/>
    <property type="match status" value="1"/>
</dbReference>
<feature type="compositionally biased region" description="Polar residues" evidence="1">
    <location>
        <begin position="72"/>
        <end position="85"/>
    </location>
</feature>
<protein>
    <recommendedName>
        <fullName evidence="2">RNase III domain-containing protein</fullName>
    </recommendedName>
</protein>
<evidence type="ECO:0000256" key="1">
    <source>
        <dbReference type="SAM" id="MobiDB-lite"/>
    </source>
</evidence>
<dbReference type="Gene3D" id="1.10.1520.10">
    <property type="entry name" value="Ribonuclease III domain"/>
    <property type="match status" value="1"/>
</dbReference>
<dbReference type="SMART" id="SM00535">
    <property type="entry name" value="RIBOc"/>
    <property type="match status" value="1"/>
</dbReference>
<dbReference type="Proteomes" id="UP000001312">
    <property type="component" value="Unassembled WGS sequence"/>
</dbReference>
<dbReference type="GO" id="GO:0004525">
    <property type="term" value="F:ribonuclease III activity"/>
    <property type="evidence" value="ECO:0007669"/>
    <property type="project" value="InterPro"/>
</dbReference>
<gene>
    <name evidence="3" type="ORF">SS1G_06200</name>
</gene>
<proteinExistence type="predicted"/>
<evidence type="ECO:0000313" key="4">
    <source>
        <dbReference type="Proteomes" id="UP000001312"/>
    </source>
</evidence>
<dbReference type="OMA" id="WEDYKEN"/>
<evidence type="ECO:0000259" key="2">
    <source>
        <dbReference type="SMART" id="SM00535"/>
    </source>
</evidence>
<dbReference type="EMBL" id="CH476627">
    <property type="protein sequence ID" value="EDO03719.1"/>
    <property type="molecule type" value="Genomic_DNA"/>
</dbReference>
<dbReference type="InterPro" id="IPR036389">
    <property type="entry name" value="RNase_III_sf"/>
</dbReference>
<keyword evidence="4" id="KW-1185">Reference proteome</keyword>
<dbReference type="GO" id="GO:0006396">
    <property type="term" value="P:RNA processing"/>
    <property type="evidence" value="ECO:0007669"/>
    <property type="project" value="InterPro"/>
</dbReference>
<feature type="region of interest" description="Disordered" evidence="1">
    <location>
        <begin position="49"/>
        <end position="151"/>
    </location>
</feature>
<dbReference type="STRING" id="665079.A7ELK3"/>
<organism evidence="3 4">
    <name type="scientific">Sclerotinia sclerotiorum (strain ATCC 18683 / 1980 / Ss-1)</name>
    <name type="common">White mold</name>
    <name type="synonym">Whetzelinia sclerotiorum</name>
    <dbReference type="NCBI Taxonomy" id="665079"/>
    <lineage>
        <taxon>Eukaryota</taxon>
        <taxon>Fungi</taxon>
        <taxon>Dikarya</taxon>
        <taxon>Ascomycota</taxon>
        <taxon>Pezizomycotina</taxon>
        <taxon>Leotiomycetes</taxon>
        <taxon>Helotiales</taxon>
        <taxon>Sclerotiniaceae</taxon>
        <taxon>Sclerotinia</taxon>
    </lineage>
</organism>
<dbReference type="AlphaFoldDB" id="A7ELK3"/>
<dbReference type="HOGENOM" id="CLU_845098_0_0_1"/>
<evidence type="ECO:0000313" key="3">
    <source>
        <dbReference type="EMBL" id="EDO03719.1"/>
    </source>
</evidence>
<feature type="domain" description="RNase III" evidence="2">
    <location>
        <begin position="170"/>
        <end position="316"/>
    </location>
</feature>